<reference evidence="9" key="2">
    <citation type="submission" date="2021-12" db="EMBL/GenBank/DDBJ databases">
        <title>Resequencing data analysis of finger millet.</title>
        <authorList>
            <person name="Hatakeyama M."/>
            <person name="Aluri S."/>
            <person name="Balachadran M.T."/>
            <person name="Sivarajan S.R."/>
            <person name="Poveda L."/>
            <person name="Shimizu-Inatsugi R."/>
            <person name="Schlapbach R."/>
            <person name="Sreeman S.M."/>
            <person name="Shimizu K.K."/>
        </authorList>
    </citation>
    <scope>NUCLEOTIDE SEQUENCE</scope>
</reference>
<keyword evidence="10" id="KW-1185">Reference proteome</keyword>
<reference evidence="9" key="1">
    <citation type="journal article" date="2018" name="DNA Res.">
        <title>Multiple hybrid de novo genome assembly of finger millet, an orphan allotetraploid crop.</title>
        <authorList>
            <person name="Hatakeyama M."/>
            <person name="Aluri S."/>
            <person name="Balachadran M.T."/>
            <person name="Sivarajan S.R."/>
            <person name="Patrignani A."/>
            <person name="Gruter S."/>
            <person name="Poveda L."/>
            <person name="Shimizu-Inatsugi R."/>
            <person name="Baeten J."/>
            <person name="Francoijs K.J."/>
            <person name="Nataraja K.N."/>
            <person name="Reddy Y.A.N."/>
            <person name="Phadnis S."/>
            <person name="Ravikumar R.L."/>
            <person name="Schlapbach R."/>
            <person name="Sreeman S.M."/>
            <person name="Shimizu K.K."/>
        </authorList>
    </citation>
    <scope>NUCLEOTIDE SEQUENCE</scope>
</reference>
<gene>
    <name evidence="9" type="primary">gb11886</name>
    <name evidence="9" type="ORF">PR202_gb11886</name>
</gene>
<evidence type="ECO:0000256" key="6">
    <source>
        <dbReference type="ARBA" id="ARBA00023329"/>
    </source>
</evidence>
<evidence type="ECO:0000256" key="8">
    <source>
        <dbReference type="SAM" id="MobiDB-lite"/>
    </source>
</evidence>
<dbReference type="PANTHER" id="PTHR10687:SF20">
    <property type="entry name" value="SECRETORY CARRIER-ASSOCIATED MEMBRANE PROTEIN"/>
    <property type="match status" value="1"/>
</dbReference>
<name>A0AAV5ENY3_ELECO</name>
<dbReference type="GO" id="GO:0015031">
    <property type="term" value="P:protein transport"/>
    <property type="evidence" value="ECO:0007669"/>
    <property type="project" value="InterPro"/>
</dbReference>
<proteinExistence type="inferred from homology"/>
<keyword evidence="4 7" id="KW-1133">Transmembrane helix</keyword>
<evidence type="ECO:0000256" key="5">
    <source>
        <dbReference type="ARBA" id="ARBA00023136"/>
    </source>
</evidence>
<comment type="caution">
    <text evidence="9">The sequence shown here is derived from an EMBL/GenBank/DDBJ whole genome shotgun (WGS) entry which is preliminary data.</text>
</comment>
<evidence type="ECO:0000256" key="3">
    <source>
        <dbReference type="ARBA" id="ARBA00022692"/>
    </source>
</evidence>
<protein>
    <recommendedName>
        <fullName evidence="7">Secretory carrier-associated membrane protein</fullName>
        <shortName evidence="7">Secretory carrier membrane protein</shortName>
    </recommendedName>
</protein>
<evidence type="ECO:0000256" key="4">
    <source>
        <dbReference type="ARBA" id="ARBA00022989"/>
    </source>
</evidence>
<keyword evidence="6 7" id="KW-0968">Cytoplasmic vesicle</keyword>
<comment type="function">
    <text evidence="1 7">Probably involved in membrane trafficking.</text>
</comment>
<keyword evidence="7" id="KW-1003">Cell membrane</keyword>
<feature type="transmembrane region" description="Helical" evidence="7">
    <location>
        <begin position="90"/>
        <end position="114"/>
    </location>
</feature>
<dbReference type="PANTHER" id="PTHR10687">
    <property type="entry name" value="SECRETORY CARRIER-ASSOCIATED MEMBRANE PROTEIN SCAMP"/>
    <property type="match status" value="1"/>
</dbReference>
<evidence type="ECO:0000256" key="1">
    <source>
        <dbReference type="ARBA" id="ARBA00004003"/>
    </source>
</evidence>
<comment type="similarity">
    <text evidence="2 7">Belongs to the SCAMP family.</text>
</comment>
<organism evidence="9 10">
    <name type="scientific">Eleusine coracana subsp. coracana</name>
    <dbReference type="NCBI Taxonomy" id="191504"/>
    <lineage>
        <taxon>Eukaryota</taxon>
        <taxon>Viridiplantae</taxon>
        <taxon>Streptophyta</taxon>
        <taxon>Embryophyta</taxon>
        <taxon>Tracheophyta</taxon>
        <taxon>Spermatophyta</taxon>
        <taxon>Magnoliopsida</taxon>
        <taxon>Liliopsida</taxon>
        <taxon>Poales</taxon>
        <taxon>Poaceae</taxon>
        <taxon>PACMAD clade</taxon>
        <taxon>Chloridoideae</taxon>
        <taxon>Cynodonteae</taxon>
        <taxon>Eleusininae</taxon>
        <taxon>Eleusine</taxon>
    </lineage>
</organism>
<dbReference type="InterPro" id="IPR007273">
    <property type="entry name" value="SCAMP"/>
</dbReference>
<feature type="region of interest" description="Disordered" evidence="8">
    <location>
        <begin position="1"/>
        <end position="25"/>
    </location>
</feature>
<dbReference type="GO" id="GO:0005886">
    <property type="term" value="C:plasma membrane"/>
    <property type="evidence" value="ECO:0007669"/>
    <property type="project" value="UniProtKB-SubCell"/>
</dbReference>
<accession>A0AAV5ENY3</accession>
<feature type="transmembrane region" description="Helical" evidence="7">
    <location>
        <begin position="54"/>
        <end position="70"/>
    </location>
</feature>
<dbReference type="GO" id="GO:0055038">
    <property type="term" value="C:recycling endosome membrane"/>
    <property type="evidence" value="ECO:0007669"/>
    <property type="project" value="TreeGrafter"/>
</dbReference>
<sequence>MAGRWRQDDNPFAEGEGDVNPFSHARPTPLPPEPAGFYNDIDASVDIPLGTKKFHIAFCIYAAAAPSFFWSGRSLTGIFQAIYQISDSNAAVGIMYFVGFALFVLEALLSIWVMQKVYWFFRGKGNEAVMRSDAAGAPPF</sequence>
<comment type="caution">
    <text evidence="7">Lacks conserved residue(s) required for the propagation of feature annotation.</text>
</comment>
<dbReference type="AlphaFoldDB" id="A0AAV5ENY3"/>
<evidence type="ECO:0000313" key="10">
    <source>
        <dbReference type="Proteomes" id="UP001054889"/>
    </source>
</evidence>
<keyword evidence="5 7" id="KW-0472">Membrane</keyword>
<evidence type="ECO:0000256" key="7">
    <source>
        <dbReference type="RuleBase" id="RU363122"/>
    </source>
</evidence>
<dbReference type="Proteomes" id="UP001054889">
    <property type="component" value="Unassembled WGS sequence"/>
</dbReference>
<dbReference type="GO" id="GO:0030658">
    <property type="term" value="C:transport vesicle membrane"/>
    <property type="evidence" value="ECO:0007669"/>
    <property type="project" value="UniProtKB-SubCell"/>
</dbReference>
<evidence type="ECO:0000256" key="2">
    <source>
        <dbReference type="ARBA" id="ARBA00010482"/>
    </source>
</evidence>
<dbReference type="EMBL" id="BQKI01000076">
    <property type="protein sequence ID" value="GJN24162.1"/>
    <property type="molecule type" value="Genomic_DNA"/>
</dbReference>
<dbReference type="Pfam" id="PF04144">
    <property type="entry name" value="SCAMP"/>
    <property type="match status" value="1"/>
</dbReference>
<comment type="subcellular location">
    <subcellularLocation>
        <location evidence="7">Cell membrane</location>
        <topology evidence="7">Multi-pass membrane protein</topology>
    </subcellularLocation>
    <subcellularLocation>
        <location evidence="7">Cytoplasmic vesicle</location>
        <location evidence="7">Secretory vesicle membrane</location>
        <topology evidence="7">Multi-pass membrane protein</topology>
    </subcellularLocation>
</comment>
<keyword evidence="3 7" id="KW-0812">Transmembrane</keyword>
<evidence type="ECO:0000313" key="9">
    <source>
        <dbReference type="EMBL" id="GJN24162.1"/>
    </source>
</evidence>
<keyword evidence="7" id="KW-0813">Transport</keyword>
<dbReference type="GO" id="GO:0032588">
    <property type="term" value="C:trans-Golgi network membrane"/>
    <property type="evidence" value="ECO:0007669"/>
    <property type="project" value="TreeGrafter"/>
</dbReference>